<dbReference type="AlphaFoldDB" id="A0A8S2MDC1"/>
<feature type="region of interest" description="Disordered" evidence="1">
    <location>
        <begin position="104"/>
        <end position="150"/>
    </location>
</feature>
<accession>A0A8S2MDC1</accession>
<dbReference type="Proteomes" id="UP000681967">
    <property type="component" value="Unassembled WGS sequence"/>
</dbReference>
<gene>
    <name evidence="3" type="ORF">BYL167_LOCUS11942</name>
    <name evidence="2" type="ORF">GIL414_LOCUS9150</name>
</gene>
<proteinExistence type="predicted"/>
<reference evidence="2" key="1">
    <citation type="submission" date="2021-02" db="EMBL/GenBank/DDBJ databases">
        <authorList>
            <person name="Nowell W R."/>
        </authorList>
    </citation>
    <scope>NUCLEOTIDE SEQUENCE</scope>
</reference>
<evidence type="ECO:0000313" key="4">
    <source>
        <dbReference type="Proteomes" id="UP000681720"/>
    </source>
</evidence>
<comment type="caution">
    <text evidence="2">The sequence shown here is derived from an EMBL/GenBank/DDBJ whole genome shotgun (WGS) entry which is preliminary data.</text>
</comment>
<dbReference type="EMBL" id="CAJOBH010003848">
    <property type="protein sequence ID" value="CAF3968453.1"/>
    <property type="molecule type" value="Genomic_DNA"/>
</dbReference>
<protein>
    <submittedName>
        <fullName evidence="2">Uncharacterized protein</fullName>
    </submittedName>
</protein>
<feature type="region of interest" description="Disordered" evidence="1">
    <location>
        <begin position="283"/>
        <end position="307"/>
    </location>
</feature>
<feature type="compositionally biased region" description="Low complexity" evidence="1">
    <location>
        <begin position="117"/>
        <end position="139"/>
    </location>
</feature>
<dbReference type="EMBL" id="CAJOBJ010003073">
    <property type="protein sequence ID" value="CAF3952278.1"/>
    <property type="molecule type" value="Genomic_DNA"/>
</dbReference>
<evidence type="ECO:0000313" key="3">
    <source>
        <dbReference type="EMBL" id="CAF3968453.1"/>
    </source>
</evidence>
<evidence type="ECO:0000256" key="1">
    <source>
        <dbReference type="SAM" id="MobiDB-lite"/>
    </source>
</evidence>
<organism evidence="2 4">
    <name type="scientific">Rotaria magnacalcarata</name>
    <dbReference type="NCBI Taxonomy" id="392030"/>
    <lineage>
        <taxon>Eukaryota</taxon>
        <taxon>Metazoa</taxon>
        <taxon>Spiralia</taxon>
        <taxon>Gnathifera</taxon>
        <taxon>Rotifera</taxon>
        <taxon>Eurotatoria</taxon>
        <taxon>Bdelloidea</taxon>
        <taxon>Philodinida</taxon>
        <taxon>Philodinidae</taxon>
        <taxon>Rotaria</taxon>
    </lineage>
</organism>
<sequence>MEKQQTRRCSVSSVHSQGNLSIASAQCADAHTHAIIQKEKDKKIILVPLHSFINFGKVVKVHETATYKSDKDSRKTERGKVLLFGTEELCVDQLQVLQEDIINENQPPEKQHGSNPTETSSKKGSSSTISNKSSNSRSNHQLQNKSKEKNVINELLKPKHHSQINEHYNRVNTLSPMDINTASTITILPTRKEKSVSQVQRNLFGNDTNMNSKRCYSFEEENSDEIEEHLTTTTRKSKKRFIEDSSLKQISNINYKKTTSNTKSPSIIPSSPIQNPVIVNQAENNQNNSTEKEKDEANDDTMDGRAMPDINSRSWIIRVAKLFTQQLSANDIATHARRIGISNPKSLLNCIENRGTHTAREIVRVICPQETLLTKSGKEGVSVAKRQAIRDMTSRTTQWRRRQRVRYFLGENALNDAVPVNLIDNDSSYSSQHDVYVLREAQVENNANNINNLDEQSNSFLTYIDDQIQSTEDDQRHVLEEIQSDQIIEDQEVEDMNFFNLSADPSTHEIAAALTVLKNRHNLSNRCLDHICQLMRLLKASNVPKSSAHVKRIILSGSTTHFTSSSYYCSKCNQLSSKATNCSNIKCEENKSFSKRPPVFLRMPLKPQIKDVLLRFPSLHLQRQRCSTLIDSSDISQGDFYKKIIKNEANNFITLTMNVDGILIAKSSKSSLWVITFVINELKKSERFRIQNVLVGGIASGQSKPTRKEMSVYLESIVNELLTLENENCFQNYDGNIEFLRVFLIAGSMDKPAQALVQNISEPNGAYGCGKCFLQGIINFWFIIILEE</sequence>
<evidence type="ECO:0000313" key="2">
    <source>
        <dbReference type="EMBL" id="CAF3952278.1"/>
    </source>
</evidence>
<name>A0A8S2MDC1_9BILA</name>
<dbReference type="Proteomes" id="UP000681720">
    <property type="component" value="Unassembled WGS sequence"/>
</dbReference>